<keyword evidence="1" id="KW-0472">Membrane</keyword>
<keyword evidence="1" id="KW-0812">Transmembrane</keyword>
<organism evidence="3 4">
    <name type="scientific">Hebeloma cylindrosporum</name>
    <dbReference type="NCBI Taxonomy" id="76867"/>
    <lineage>
        <taxon>Eukaryota</taxon>
        <taxon>Fungi</taxon>
        <taxon>Dikarya</taxon>
        <taxon>Basidiomycota</taxon>
        <taxon>Agaricomycotina</taxon>
        <taxon>Agaricomycetes</taxon>
        <taxon>Agaricomycetidae</taxon>
        <taxon>Agaricales</taxon>
        <taxon>Agaricineae</taxon>
        <taxon>Hymenogastraceae</taxon>
        <taxon>Hebeloma</taxon>
    </lineage>
</organism>
<dbReference type="OrthoDB" id="3361196at2759"/>
<gene>
    <name evidence="3" type="ORF">M413DRAFT_445071</name>
</gene>
<sequence length="179" mass="19351">MSRYLTIFTLFAFLSLQIFASPASPNGNRIALERRREPYFPDSPASCPICQKDYASINSCAQAAPVLSNFTMIIFNPGAFIDVIKCACAETFQAVFPQCVDCFIRTGQQDVLNNANLPSIVSDIRNICVLQSTLLGNVTNTNSNPPPASNGSLTRDAGLLIGTMISIFGMVLANGWLGF</sequence>
<proteinExistence type="predicted"/>
<protein>
    <submittedName>
        <fullName evidence="3">Uncharacterized protein</fullName>
    </submittedName>
</protein>
<feature type="transmembrane region" description="Helical" evidence="1">
    <location>
        <begin position="157"/>
        <end position="177"/>
    </location>
</feature>
<name>A0A0C3CE21_HEBCY</name>
<accession>A0A0C3CE21</accession>
<reference evidence="3 4" key="1">
    <citation type="submission" date="2014-04" db="EMBL/GenBank/DDBJ databases">
        <authorList>
            <consortium name="DOE Joint Genome Institute"/>
            <person name="Kuo A."/>
            <person name="Gay G."/>
            <person name="Dore J."/>
            <person name="Kohler A."/>
            <person name="Nagy L.G."/>
            <person name="Floudas D."/>
            <person name="Copeland A."/>
            <person name="Barry K.W."/>
            <person name="Cichocki N."/>
            <person name="Veneault-Fourrey C."/>
            <person name="LaButti K."/>
            <person name="Lindquist E.A."/>
            <person name="Lipzen A."/>
            <person name="Lundell T."/>
            <person name="Morin E."/>
            <person name="Murat C."/>
            <person name="Sun H."/>
            <person name="Tunlid A."/>
            <person name="Henrissat B."/>
            <person name="Grigoriev I.V."/>
            <person name="Hibbett D.S."/>
            <person name="Martin F."/>
            <person name="Nordberg H.P."/>
            <person name="Cantor M.N."/>
            <person name="Hua S.X."/>
        </authorList>
    </citation>
    <scope>NUCLEOTIDE SEQUENCE [LARGE SCALE GENOMIC DNA]</scope>
    <source>
        <strain evidence="4">h7</strain>
    </source>
</reference>
<keyword evidence="1" id="KW-1133">Transmembrane helix</keyword>
<evidence type="ECO:0000256" key="2">
    <source>
        <dbReference type="SAM" id="SignalP"/>
    </source>
</evidence>
<dbReference type="HOGENOM" id="CLU_114237_0_0_1"/>
<dbReference type="STRING" id="686832.A0A0C3CE21"/>
<feature type="chain" id="PRO_5002162650" evidence="2">
    <location>
        <begin position="21"/>
        <end position="179"/>
    </location>
</feature>
<dbReference type="AlphaFoldDB" id="A0A0C3CE21"/>
<reference evidence="4" key="2">
    <citation type="submission" date="2015-01" db="EMBL/GenBank/DDBJ databases">
        <title>Evolutionary Origins and Diversification of the Mycorrhizal Mutualists.</title>
        <authorList>
            <consortium name="DOE Joint Genome Institute"/>
            <consortium name="Mycorrhizal Genomics Consortium"/>
            <person name="Kohler A."/>
            <person name="Kuo A."/>
            <person name="Nagy L.G."/>
            <person name="Floudas D."/>
            <person name="Copeland A."/>
            <person name="Barry K.W."/>
            <person name="Cichocki N."/>
            <person name="Veneault-Fourrey C."/>
            <person name="LaButti K."/>
            <person name="Lindquist E.A."/>
            <person name="Lipzen A."/>
            <person name="Lundell T."/>
            <person name="Morin E."/>
            <person name="Murat C."/>
            <person name="Riley R."/>
            <person name="Ohm R."/>
            <person name="Sun H."/>
            <person name="Tunlid A."/>
            <person name="Henrissat B."/>
            <person name="Grigoriev I.V."/>
            <person name="Hibbett D.S."/>
            <person name="Martin F."/>
        </authorList>
    </citation>
    <scope>NUCLEOTIDE SEQUENCE [LARGE SCALE GENOMIC DNA]</scope>
    <source>
        <strain evidence="4">h7</strain>
    </source>
</reference>
<keyword evidence="4" id="KW-1185">Reference proteome</keyword>
<keyword evidence="2" id="KW-0732">Signal</keyword>
<evidence type="ECO:0000256" key="1">
    <source>
        <dbReference type="SAM" id="Phobius"/>
    </source>
</evidence>
<dbReference type="EMBL" id="KN831779">
    <property type="protein sequence ID" value="KIM41861.1"/>
    <property type="molecule type" value="Genomic_DNA"/>
</dbReference>
<evidence type="ECO:0000313" key="3">
    <source>
        <dbReference type="EMBL" id="KIM41861.1"/>
    </source>
</evidence>
<feature type="signal peptide" evidence="2">
    <location>
        <begin position="1"/>
        <end position="20"/>
    </location>
</feature>
<dbReference type="Proteomes" id="UP000053424">
    <property type="component" value="Unassembled WGS sequence"/>
</dbReference>
<evidence type="ECO:0000313" key="4">
    <source>
        <dbReference type="Proteomes" id="UP000053424"/>
    </source>
</evidence>